<dbReference type="PRINTS" id="PR00385">
    <property type="entry name" value="P450"/>
</dbReference>
<dbReference type="PANTHER" id="PTHR24303:SF31">
    <property type="entry name" value="CYTOCHROME P450 307A1-RELATED"/>
    <property type="match status" value="1"/>
</dbReference>
<dbReference type="InterPro" id="IPR002401">
    <property type="entry name" value="Cyt_P450_E_grp-I"/>
</dbReference>
<protein>
    <submittedName>
        <fullName evidence="9">Predicted protein</fullName>
    </submittedName>
</protein>
<dbReference type="Proteomes" id="UP000006671">
    <property type="component" value="Unassembled WGS sequence"/>
</dbReference>
<evidence type="ECO:0000256" key="2">
    <source>
        <dbReference type="ARBA" id="ARBA00022723"/>
    </source>
</evidence>
<dbReference type="VEuPathDB" id="AmoebaDB:NAEGRDRAFT_65845"/>
<dbReference type="GO" id="GO:0005506">
    <property type="term" value="F:iron ion binding"/>
    <property type="evidence" value="ECO:0007669"/>
    <property type="project" value="InterPro"/>
</dbReference>
<dbReference type="Pfam" id="PF00067">
    <property type="entry name" value="p450"/>
    <property type="match status" value="1"/>
</dbReference>
<gene>
    <name evidence="9" type="ORF">NAEGRDRAFT_65845</name>
</gene>
<dbReference type="STRING" id="5762.D2VAF9"/>
<dbReference type="EMBL" id="GG738859">
    <property type="protein sequence ID" value="EFC46300.1"/>
    <property type="molecule type" value="Genomic_DNA"/>
</dbReference>
<feature type="compositionally biased region" description="Low complexity" evidence="8">
    <location>
        <begin position="35"/>
        <end position="47"/>
    </location>
</feature>
<keyword evidence="2 6" id="KW-0479">Metal-binding</keyword>
<dbReference type="SUPFAM" id="SSF48264">
    <property type="entry name" value="Cytochrome P450"/>
    <property type="match status" value="1"/>
</dbReference>
<dbReference type="InParanoid" id="D2VAF9"/>
<dbReference type="PROSITE" id="PS00086">
    <property type="entry name" value="CYTOCHROME_P450"/>
    <property type="match status" value="1"/>
</dbReference>
<organism evidence="10">
    <name type="scientific">Naegleria gruberi</name>
    <name type="common">Amoeba</name>
    <dbReference type="NCBI Taxonomy" id="5762"/>
    <lineage>
        <taxon>Eukaryota</taxon>
        <taxon>Discoba</taxon>
        <taxon>Heterolobosea</taxon>
        <taxon>Tetramitia</taxon>
        <taxon>Eutetramitia</taxon>
        <taxon>Vahlkampfiidae</taxon>
        <taxon>Naegleria</taxon>
    </lineage>
</organism>
<name>D2VAF9_NAEGR</name>
<evidence type="ECO:0000256" key="5">
    <source>
        <dbReference type="ARBA" id="ARBA00023033"/>
    </source>
</evidence>
<dbReference type="KEGG" id="ngr:NAEGRDRAFT_65845"/>
<dbReference type="GO" id="GO:0004497">
    <property type="term" value="F:monooxygenase activity"/>
    <property type="evidence" value="ECO:0007669"/>
    <property type="project" value="UniProtKB-KW"/>
</dbReference>
<keyword evidence="3 7" id="KW-0560">Oxidoreductase</keyword>
<dbReference type="InterPro" id="IPR017972">
    <property type="entry name" value="Cyt_P450_CS"/>
</dbReference>
<accession>D2VAF9</accession>
<evidence type="ECO:0000256" key="4">
    <source>
        <dbReference type="ARBA" id="ARBA00023004"/>
    </source>
</evidence>
<dbReference type="eggNOG" id="KOG0159">
    <property type="taxonomic scope" value="Eukaryota"/>
</dbReference>
<feature type="region of interest" description="Disordered" evidence="8">
    <location>
        <begin position="31"/>
        <end position="54"/>
    </location>
</feature>
<dbReference type="GO" id="GO:0016705">
    <property type="term" value="F:oxidoreductase activity, acting on paired donors, with incorporation or reduction of molecular oxygen"/>
    <property type="evidence" value="ECO:0007669"/>
    <property type="project" value="InterPro"/>
</dbReference>
<evidence type="ECO:0000256" key="6">
    <source>
        <dbReference type="PIRSR" id="PIRSR602401-1"/>
    </source>
</evidence>
<dbReference type="GO" id="GO:0020037">
    <property type="term" value="F:heme binding"/>
    <property type="evidence" value="ECO:0007669"/>
    <property type="project" value="InterPro"/>
</dbReference>
<evidence type="ECO:0000256" key="3">
    <source>
        <dbReference type="ARBA" id="ARBA00023002"/>
    </source>
</evidence>
<dbReference type="PANTHER" id="PTHR24303">
    <property type="entry name" value="HEME-BINDING MONOOXYGENASE FAMILY"/>
    <property type="match status" value="1"/>
</dbReference>
<reference evidence="9 10" key="1">
    <citation type="journal article" date="2010" name="Cell">
        <title>The genome of Naegleria gruberi illuminates early eukaryotic versatility.</title>
        <authorList>
            <person name="Fritz-Laylin L.K."/>
            <person name="Prochnik S.E."/>
            <person name="Ginger M.L."/>
            <person name="Dacks J.B."/>
            <person name="Carpenter M.L."/>
            <person name="Field M.C."/>
            <person name="Kuo A."/>
            <person name="Paredez A."/>
            <person name="Chapman J."/>
            <person name="Pham J."/>
            <person name="Shu S."/>
            <person name="Neupane R."/>
            <person name="Cipriano M."/>
            <person name="Mancuso J."/>
            <person name="Tu H."/>
            <person name="Salamov A."/>
            <person name="Lindquist E."/>
            <person name="Shapiro H."/>
            <person name="Lucas S."/>
            <person name="Grigoriev I.V."/>
            <person name="Cande W.Z."/>
            <person name="Fulton C."/>
            <person name="Rokhsar D.S."/>
            <person name="Dawson S.C."/>
        </authorList>
    </citation>
    <scope>NUCLEOTIDE SEQUENCE [LARGE SCALE GENOMIC DNA]</scope>
    <source>
        <strain evidence="9 10">NEG-M</strain>
    </source>
</reference>
<evidence type="ECO:0000256" key="1">
    <source>
        <dbReference type="ARBA" id="ARBA00001971"/>
    </source>
</evidence>
<evidence type="ECO:0000256" key="8">
    <source>
        <dbReference type="SAM" id="MobiDB-lite"/>
    </source>
</evidence>
<keyword evidence="10" id="KW-1185">Reference proteome</keyword>
<keyword evidence="5 7" id="KW-0503">Monooxygenase</keyword>
<comment type="similarity">
    <text evidence="7">Belongs to the cytochrome P450 family.</text>
</comment>
<comment type="cofactor">
    <cofactor evidence="1 6">
        <name>heme</name>
        <dbReference type="ChEBI" id="CHEBI:30413"/>
    </cofactor>
</comment>
<feature type="binding site" description="axial binding residue" evidence="6">
    <location>
        <position position="475"/>
    </location>
    <ligand>
        <name>heme</name>
        <dbReference type="ChEBI" id="CHEBI:30413"/>
    </ligand>
    <ligandPart>
        <name>Fe</name>
        <dbReference type="ChEBI" id="CHEBI:18248"/>
    </ligandPart>
</feature>
<dbReference type="PRINTS" id="PR00463">
    <property type="entry name" value="EP450I"/>
</dbReference>
<dbReference type="AlphaFoldDB" id="D2VAF9"/>
<keyword evidence="4 6" id="KW-0408">Iron</keyword>
<dbReference type="GeneID" id="8859540"/>
<keyword evidence="6 7" id="KW-0349">Heme</keyword>
<dbReference type="RefSeq" id="XP_002679044.1">
    <property type="nucleotide sequence ID" value="XM_002678998.1"/>
</dbReference>
<dbReference type="OrthoDB" id="3945418at2759"/>
<evidence type="ECO:0000313" key="10">
    <source>
        <dbReference type="Proteomes" id="UP000006671"/>
    </source>
</evidence>
<sequence length="544" mass="62329">MKTLKTVTLLASKQQTTARAFSTTTLITSQKCPHLNSESSSETSTLNKQPLKRFDEMPGPKGLPVLGNALELAKHANNPVQYFTELAAKYGDMVRTRVFNEKMVLLSDPQLARVLSREEEGRITLKAGRHYSLDRGYPLIPLFAYTHENWNDMRQVLNVAMKPQFVNEIILPQLTELNSDLLQDIIKHFKFDKERQQFYIEDPNRDVTSPYAFGSVLKSILGGRLSKEKLSQFGFTVRQFIDDGNVGADLITKLQYLPQIYKYYKTKDYKEFERVLDLTHTRVERMMELYKENESGKARLVEYFEERAKESNMDSKCVGACTGALFNAGTDVTAKVLAILLYRVANEKDYADRMYEELVTVFGEPTLDEITSENGLVVTSEDLKQLRLCKNFIDEVLRVDHIIPIRNTRYLSKDIELGGYLLEKGTLISFLDELNTQSKYVPRGCEFLPDRHEKGSDLSEPKGYLGPFGRGARKCPGERVAGIEVYLTLINVVRHFKLAHSNGDQFPPLSADKSMMFMDASKYRLFFTPRDHLINHLKQLNKYQ</sequence>
<dbReference type="InterPro" id="IPR036396">
    <property type="entry name" value="Cyt_P450_sf"/>
</dbReference>
<evidence type="ECO:0000313" key="9">
    <source>
        <dbReference type="EMBL" id="EFC46300.1"/>
    </source>
</evidence>
<evidence type="ECO:0000256" key="7">
    <source>
        <dbReference type="RuleBase" id="RU000461"/>
    </source>
</evidence>
<proteinExistence type="inferred from homology"/>
<dbReference type="InterPro" id="IPR001128">
    <property type="entry name" value="Cyt_P450"/>
</dbReference>
<dbReference type="Gene3D" id="1.10.630.10">
    <property type="entry name" value="Cytochrome P450"/>
    <property type="match status" value="1"/>
</dbReference>